<evidence type="ECO:0000256" key="7">
    <source>
        <dbReference type="ARBA" id="ARBA00032043"/>
    </source>
</evidence>
<protein>
    <recommendedName>
        <fullName evidence="7">H(+)/Pi cotransporter</fullName>
    </recommendedName>
</protein>
<dbReference type="Pfam" id="PF00083">
    <property type="entry name" value="Sugar_tr"/>
    <property type="match status" value="1"/>
</dbReference>
<feature type="transmembrane region" description="Helical" evidence="9">
    <location>
        <begin position="138"/>
        <end position="156"/>
    </location>
</feature>
<reference evidence="10" key="2">
    <citation type="submission" date="2023-06" db="EMBL/GenBank/DDBJ databases">
        <authorList>
            <person name="Ma L."/>
            <person name="Liu K.-W."/>
            <person name="Li Z."/>
            <person name="Hsiao Y.-Y."/>
            <person name="Qi Y."/>
            <person name="Fu T."/>
            <person name="Tang G."/>
            <person name="Zhang D."/>
            <person name="Sun W.-H."/>
            <person name="Liu D.-K."/>
            <person name="Li Y."/>
            <person name="Chen G.-Z."/>
            <person name="Liu X.-D."/>
            <person name="Liao X.-Y."/>
            <person name="Jiang Y.-T."/>
            <person name="Yu X."/>
            <person name="Hao Y."/>
            <person name="Huang J."/>
            <person name="Zhao X.-W."/>
            <person name="Ke S."/>
            <person name="Chen Y.-Y."/>
            <person name="Wu W.-L."/>
            <person name="Hsu J.-L."/>
            <person name="Lin Y.-F."/>
            <person name="Huang M.-D."/>
            <person name="Li C.-Y."/>
            <person name="Huang L."/>
            <person name="Wang Z.-W."/>
            <person name="Zhao X."/>
            <person name="Zhong W.-Y."/>
            <person name="Peng D.-H."/>
            <person name="Ahmad S."/>
            <person name="Lan S."/>
            <person name="Zhang J.-S."/>
            <person name="Tsai W.-C."/>
            <person name="Van De Peer Y."/>
            <person name="Liu Z.-J."/>
        </authorList>
    </citation>
    <scope>NUCLEOTIDE SEQUENCE</scope>
    <source>
        <strain evidence="10">CP</strain>
        <tissue evidence="10">Leaves</tissue>
    </source>
</reference>
<dbReference type="SUPFAM" id="SSF103473">
    <property type="entry name" value="MFS general substrate transporter"/>
    <property type="match status" value="1"/>
</dbReference>
<evidence type="ECO:0000256" key="5">
    <source>
        <dbReference type="ARBA" id="ARBA00022989"/>
    </source>
</evidence>
<keyword evidence="4" id="KW-0769">Symport</keyword>
<evidence type="ECO:0000256" key="1">
    <source>
        <dbReference type="ARBA" id="ARBA00004141"/>
    </source>
</evidence>
<keyword evidence="6 9" id="KW-0472">Membrane</keyword>
<dbReference type="PANTHER" id="PTHR24064">
    <property type="entry name" value="SOLUTE CARRIER FAMILY 22 MEMBER"/>
    <property type="match status" value="1"/>
</dbReference>
<keyword evidence="2" id="KW-0813">Transport</keyword>
<feature type="region of interest" description="Disordered" evidence="8">
    <location>
        <begin position="1"/>
        <end position="20"/>
    </location>
</feature>
<dbReference type="InterPro" id="IPR005828">
    <property type="entry name" value="MFS_sugar_transport-like"/>
</dbReference>
<feature type="transmembrane region" description="Helical" evidence="9">
    <location>
        <begin position="108"/>
        <end position="126"/>
    </location>
</feature>
<reference evidence="10" key="1">
    <citation type="journal article" date="2023" name="Nat. Commun.">
        <title>Diploid and tetraploid genomes of Acorus and the evolution of monocots.</title>
        <authorList>
            <person name="Ma L."/>
            <person name="Liu K.W."/>
            <person name="Li Z."/>
            <person name="Hsiao Y.Y."/>
            <person name="Qi Y."/>
            <person name="Fu T."/>
            <person name="Tang G.D."/>
            <person name="Zhang D."/>
            <person name="Sun W.H."/>
            <person name="Liu D.K."/>
            <person name="Li Y."/>
            <person name="Chen G.Z."/>
            <person name="Liu X.D."/>
            <person name="Liao X.Y."/>
            <person name="Jiang Y.T."/>
            <person name="Yu X."/>
            <person name="Hao Y."/>
            <person name="Huang J."/>
            <person name="Zhao X.W."/>
            <person name="Ke S."/>
            <person name="Chen Y.Y."/>
            <person name="Wu W.L."/>
            <person name="Hsu J.L."/>
            <person name="Lin Y.F."/>
            <person name="Huang M.D."/>
            <person name="Li C.Y."/>
            <person name="Huang L."/>
            <person name="Wang Z.W."/>
            <person name="Zhao X."/>
            <person name="Zhong W.Y."/>
            <person name="Peng D.H."/>
            <person name="Ahmad S."/>
            <person name="Lan S."/>
            <person name="Zhang J.S."/>
            <person name="Tsai W.C."/>
            <person name="Van de Peer Y."/>
            <person name="Liu Z.J."/>
        </authorList>
    </citation>
    <scope>NUCLEOTIDE SEQUENCE</scope>
    <source>
        <strain evidence="10">CP</strain>
    </source>
</reference>
<dbReference type="Proteomes" id="UP001180020">
    <property type="component" value="Unassembled WGS sequence"/>
</dbReference>
<gene>
    <name evidence="10" type="primary">OCT4</name>
    <name evidence="10" type="ORF">QJS10_CPA01g01048</name>
</gene>
<name>A0AAV9FKW4_ACOCL</name>
<dbReference type="EMBL" id="JAUJYO010000001">
    <property type="protein sequence ID" value="KAK1325563.1"/>
    <property type="molecule type" value="Genomic_DNA"/>
</dbReference>
<dbReference type="GO" id="GO:0016020">
    <property type="term" value="C:membrane"/>
    <property type="evidence" value="ECO:0007669"/>
    <property type="project" value="UniProtKB-SubCell"/>
</dbReference>
<evidence type="ECO:0000313" key="11">
    <source>
        <dbReference type="Proteomes" id="UP001180020"/>
    </source>
</evidence>
<keyword evidence="11" id="KW-1185">Reference proteome</keyword>
<dbReference type="Gene3D" id="1.20.1250.20">
    <property type="entry name" value="MFS general substrate transporter like domains"/>
    <property type="match status" value="1"/>
</dbReference>
<comment type="subcellular location">
    <subcellularLocation>
        <location evidence="1">Membrane</location>
        <topology evidence="1">Multi-pass membrane protein</topology>
    </subcellularLocation>
</comment>
<dbReference type="GO" id="GO:0006817">
    <property type="term" value="P:phosphate ion transport"/>
    <property type="evidence" value="ECO:0007669"/>
    <property type="project" value="UniProtKB-KW"/>
</dbReference>
<keyword evidence="3 9" id="KW-0812">Transmembrane</keyword>
<feature type="transmembrane region" description="Helical" evidence="9">
    <location>
        <begin position="283"/>
        <end position="300"/>
    </location>
</feature>
<dbReference type="InterPro" id="IPR036259">
    <property type="entry name" value="MFS_trans_sf"/>
</dbReference>
<evidence type="ECO:0000256" key="9">
    <source>
        <dbReference type="SAM" id="Phobius"/>
    </source>
</evidence>
<evidence type="ECO:0000256" key="8">
    <source>
        <dbReference type="SAM" id="MobiDB-lite"/>
    </source>
</evidence>
<evidence type="ECO:0000256" key="3">
    <source>
        <dbReference type="ARBA" id="ARBA00022692"/>
    </source>
</evidence>
<evidence type="ECO:0000313" key="10">
    <source>
        <dbReference type="EMBL" id="KAK1325563.1"/>
    </source>
</evidence>
<organism evidence="10 11">
    <name type="scientific">Acorus calamus</name>
    <name type="common">Sweet flag</name>
    <dbReference type="NCBI Taxonomy" id="4465"/>
    <lineage>
        <taxon>Eukaryota</taxon>
        <taxon>Viridiplantae</taxon>
        <taxon>Streptophyta</taxon>
        <taxon>Embryophyta</taxon>
        <taxon>Tracheophyta</taxon>
        <taxon>Spermatophyta</taxon>
        <taxon>Magnoliopsida</taxon>
        <taxon>Liliopsida</taxon>
        <taxon>Acoraceae</taxon>
        <taxon>Acorus</taxon>
    </lineage>
</organism>
<evidence type="ECO:0000256" key="4">
    <source>
        <dbReference type="ARBA" id="ARBA00022847"/>
    </source>
</evidence>
<accession>A0AAV9FKW4</accession>
<evidence type="ECO:0000256" key="6">
    <source>
        <dbReference type="ARBA" id="ARBA00023136"/>
    </source>
</evidence>
<feature type="transmembrane region" description="Helical" evidence="9">
    <location>
        <begin position="162"/>
        <end position="185"/>
    </location>
</feature>
<keyword evidence="5 9" id="KW-1133">Transmembrane helix</keyword>
<dbReference type="AlphaFoldDB" id="A0AAV9FKW4"/>
<sequence length="360" mass="37946">MDGPDLETPLARDALDGGEGEEGIGIDEMLERHAGEFGPWQLWHFVLTSLAWLIKAFHTMACVGPGCRPGPELGGVCRLEPGSWEWVGGPGGSTVSKFGLVCGDKYKVGLAQFAFFAGCMFGAGVFGHLSDSFLGRKGFLTTVCILCAIFSCLTALSPSYWAYALLRFLTGLSAGGVGLCAFVLATEPIGPQGGSGGGLGPGPPQAQAINHIHICIGPPLVRGRTKDAMRVIHSVAARNGKRIPDGVSLILDDDNNDNKQESGNAVSGSLIDVMRSPVTRGRLILTVVINFMTAIVYYGLNLNVVNLGTNVYVNVALNAVAEMPAFADCGAAEPAREEAHGDRDDVVQWGVLFVGELVEQ</sequence>
<evidence type="ECO:0000256" key="2">
    <source>
        <dbReference type="ARBA" id="ARBA00022592"/>
    </source>
</evidence>
<keyword evidence="2" id="KW-0592">Phosphate transport</keyword>
<dbReference type="GO" id="GO:0015293">
    <property type="term" value="F:symporter activity"/>
    <property type="evidence" value="ECO:0007669"/>
    <property type="project" value="UniProtKB-KW"/>
</dbReference>
<comment type="caution">
    <text evidence="10">The sequence shown here is derived from an EMBL/GenBank/DDBJ whole genome shotgun (WGS) entry which is preliminary data.</text>
</comment>
<proteinExistence type="predicted"/>